<evidence type="ECO:0000313" key="1">
    <source>
        <dbReference type="EMBL" id="EPR66315.1"/>
    </source>
</evidence>
<reference evidence="1 2" key="1">
    <citation type="journal article" date="2013" name="Genome Announc.">
        <title>Draft Genome Sequence of Cyclobacterium qasimii Strain M12-11BT, Isolated from Arctic Marine Sediment.</title>
        <authorList>
            <person name="Shivaji S."/>
            <person name="Ara S."/>
            <person name="Singh A."/>
            <person name="Kumar Pinnaka A."/>
        </authorList>
    </citation>
    <scope>NUCLEOTIDE SEQUENCE [LARGE SCALE GENOMIC DNA]</scope>
    <source>
        <strain evidence="1 2">M12-11B</strain>
    </source>
</reference>
<comment type="caution">
    <text evidence="1">The sequence shown here is derived from an EMBL/GenBank/DDBJ whole genome shotgun (WGS) entry which is preliminary data.</text>
</comment>
<evidence type="ECO:0000313" key="2">
    <source>
        <dbReference type="Proteomes" id="UP000014974"/>
    </source>
</evidence>
<proteinExistence type="predicted"/>
<accession>S7V7U6</accession>
<sequence>MKTCGQDESSFFPNPKWVEQKKGANTYVEKSGYKLPKN</sequence>
<gene>
    <name evidence="1" type="ORF">ADICYQ_4718</name>
</gene>
<organism evidence="1 2">
    <name type="scientific">Cyclobacterium qasimii M12-11B</name>
    <dbReference type="NCBI Taxonomy" id="641524"/>
    <lineage>
        <taxon>Bacteria</taxon>
        <taxon>Pseudomonadati</taxon>
        <taxon>Bacteroidota</taxon>
        <taxon>Cytophagia</taxon>
        <taxon>Cytophagales</taxon>
        <taxon>Cyclobacteriaceae</taxon>
        <taxon>Cyclobacterium</taxon>
    </lineage>
</organism>
<protein>
    <submittedName>
        <fullName evidence="1">Uncharacterized protein</fullName>
    </submittedName>
</protein>
<dbReference type="AlphaFoldDB" id="S7V7U6"/>
<name>S7V7U6_9BACT</name>
<dbReference type="Proteomes" id="UP000014974">
    <property type="component" value="Unassembled WGS sequence"/>
</dbReference>
<dbReference type="EMBL" id="ATNM01000152">
    <property type="protein sequence ID" value="EPR66315.1"/>
    <property type="molecule type" value="Genomic_DNA"/>
</dbReference>